<dbReference type="KEGG" id="spad:DVK44_29530"/>
<reference evidence="2" key="1">
    <citation type="submission" date="2018-07" db="EMBL/GenBank/DDBJ databases">
        <authorList>
            <person name="Zhao J."/>
        </authorList>
    </citation>
    <scope>NUCLEOTIDE SEQUENCE [LARGE SCALE GENOMIC DNA]</scope>
    <source>
        <strain evidence="2">GSSD-12</strain>
    </source>
</reference>
<dbReference type="InterPro" id="IPR011050">
    <property type="entry name" value="Pectin_lyase_fold/virulence"/>
</dbReference>
<gene>
    <name evidence="1" type="ORF">DVK44_29530</name>
</gene>
<dbReference type="OrthoDB" id="4227103at2"/>
<keyword evidence="2" id="KW-1185">Reference proteome</keyword>
<protein>
    <recommendedName>
        <fullName evidence="3">Pectate lyase superfamily protein domain-containing protein</fullName>
    </recommendedName>
</protein>
<dbReference type="Proteomes" id="UP000253868">
    <property type="component" value="Chromosome"/>
</dbReference>
<dbReference type="SUPFAM" id="SSF51126">
    <property type="entry name" value="Pectin lyase-like"/>
    <property type="match status" value="1"/>
</dbReference>
<evidence type="ECO:0008006" key="3">
    <source>
        <dbReference type="Google" id="ProtNLM"/>
    </source>
</evidence>
<dbReference type="EMBL" id="CP031194">
    <property type="protein sequence ID" value="AXG81144.1"/>
    <property type="molecule type" value="Genomic_DNA"/>
</dbReference>
<sequence>MVIKPEIGQQAWGSVLNAALDTLQGSADGARDVANGATAAVEALQGDVDALQGALGGKQYYRLVASATAPADVKAKANYVCTGSADQTQINTAITEAQAEGGGIVQLTGGSFTLSGPVGISGTVNEDDPRTVTLAGVGEFATLLKPAPGVHGISLTNWAQCHIRDLGIIISGSSNGIVSQGVTSGDTRSFWCSSFRNLRINGSYTPTNTGWGMYLDMPFRSAFDNIEIEGTRNGMMLYNNSAVQNAGDCSFTRMFIEIVGTGGTAIQVHSVDGNMNQNNFNMVEALADGPDCTGILIDGAEHGASQRFWGTNLEQFQTLVNVANGESNVFDLNYVTCRDGGAGNRAFVCGSNSYGNTFSAKWLNVSGAVKVIEDNNNTSNVPNVFDGIRIENNAGAVTYSKTNSTVFRNITTFNDGGTVQAGLLQYPLTVVNDPTFIPADQGLITWTHDPATLRSSSNATTSGTVYLCKVKIVERATVVSNIIIGVEAAGATLTSAQNLLGLYSASGTRLAVTADQSTAWTTVGVKTAAITPQTLAVGSYYVAILANGTTPPQFSMGAGGALNVNVPSVTGAARFLTGPTAQTSLPASITLSSQTQTTGARWAGLT</sequence>
<accession>A0A345HWS0</accession>
<evidence type="ECO:0000313" key="2">
    <source>
        <dbReference type="Proteomes" id="UP000253868"/>
    </source>
</evidence>
<dbReference type="RefSeq" id="WP_114663685.1">
    <property type="nucleotide sequence ID" value="NZ_CP031194.1"/>
</dbReference>
<dbReference type="AlphaFoldDB" id="A0A345HWS0"/>
<proteinExistence type="predicted"/>
<evidence type="ECO:0000313" key="1">
    <source>
        <dbReference type="EMBL" id="AXG81144.1"/>
    </source>
</evidence>
<name>A0A345HWS0_9ACTN</name>
<dbReference type="InterPro" id="IPR012334">
    <property type="entry name" value="Pectin_lyas_fold"/>
</dbReference>
<dbReference type="Gene3D" id="2.160.20.10">
    <property type="entry name" value="Single-stranded right-handed beta-helix, Pectin lyase-like"/>
    <property type="match status" value="1"/>
</dbReference>
<organism evidence="1 2">
    <name type="scientific">Streptomyces paludis</name>
    <dbReference type="NCBI Taxonomy" id="2282738"/>
    <lineage>
        <taxon>Bacteria</taxon>
        <taxon>Bacillati</taxon>
        <taxon>Actinomycetota</taxon>
        <taxon>Actinomycetes</taxon>
        <taxon>Kitasatosporales</taxon>
        <taxon>Streptomycetaceae</taxon>
        <taxon>Streptomyces</taxon>
    </lineage>
</organism>